<reference evidence="4 5" key="1">
    <citation type="journal article" date="2018" name="Mol. Biol. Evol.">
        <title>Broad Genomic Sampling Reveals a Smut Pathogenic Ancestry of the Fungal Clade Ustilaginomycotina.</title>
        <authorList>
            <person name="Kijpornyongpan T."/>
            <person name="Mondo S.J."/>
            <person name="Barry K."/>
            <person name="Sandor L."/>
            <person name="Lee J."/>
            <person name="Lipzen A."/>
            <person name="Pangilinan J."/>
            <person name="LaButti K."/>
            <person name="Hainaut M."/>
            <person name="Henrissat B."/>
            <person name="Grigoriev I.V."/>
            <person name="Spatafora J.W."/>
            <person name="Aime M.C."/>
        </authorList>
    </citation>
    <scope>NUCLEOTIDE SEQUENCE [LARGE SCALE GENOMIC DNA]</scope>
    <source>
        <strain evidence="4 5">MCA 4718</strain>
    </source>
</reference>
<dbReference type="Pfam" id="PF10257">
    <property type="entry name" value="RAI16-like"/>
    <property type="match status" value="1"/>
</dbReference>
<dbReference type="InterPro" id="IPR019384">
    <property type="entry name" value="FHIP"/>
</dbReference>
<feature type="compositionally biased region" description="Polar residues" evidence="2">
    <location>
        <begin position="333"/>
        <end position="346"/>
    </location>
</feature>
<accession>A0A316UCF5</accession>
<feature type="region of interest" description="Disordered" evidence="2">
    <location>
        <begin position="972"/>
        <end position="1024"/>
    </location>
</feature>
<evidence type="ECO:0000256" key="2">
    <source>
        <dbReference type="SAM" id="MobiDB-lite"/>
    </source>
</evidence>
<feature type="compositionally biased region" description="Low complexity" evidence="2">
    <location>
        <begin position="1079"/>
        <end position="1101"/>
    </location>
</feature>
<feature type="region of interest" description="Disordered" evidence="2">
    <location>
        <begin position="15"/>
        <end position="34"/>
    </location>
</feature>
<evidence type="ECO:0000259" key="3">
    <source>
        <dbReference type="Pfam" id="PF19314"/>
    </source>
</evidence>
<dbReference type="AlphaFoldDB" id="A0A316UCF5"/>
<dbReference type="EMBL" id="KZ819322">
    <property type="protein sequence ID" value="PWN22832.1"/>
    <property type="molecule type" value="Genomic_DNA"/>
</dbReference>
<feature type="region of interest" description="Disordered" evidence="2">
    <location>
        <begin position="245"/>
        <end position="286"/>
    </location>
</feature>
<name>A0A316UCF5_9BASI</name>
<dbReference type="Proteomes" id="UP000245942">
    <property type="component" value="Unassembled WGS sequence"/>
</dbReference>
<feature type="compositionally biased region" description="Polar residues" evidence="2">
    <location>
        <begin position="976"/>
        <end position="991"/>
    </location>
</feature>
<feature type="compositionally biased region" description="Polar residues" evidence="2">
    <location>
        <begin position="1056"/>
        <end position="1066"/>
    </location>
</feature>
<evidence type="ECO:0000313" key="5">
    <source>
        <dbReference type="Proteomes" id="UP000245942"/>
    </source>
</evidence>
<feature type="region of interest" description="Disordered" evidence="2">
    <location>
        <begin position="176"/>
        <end position="196"/>
    </location>
</feature>
<feature type="region of interest" description="Disordered" evidence="2">
    <location>
        <begin position="1051"/>
        <end position="1150"/>
    </location>
</feature>
<dbReference type="GeneID" id="37016518"/>
<protein>
    <recommendedName>
        <fullName evidence="3">FHF complex subunit HOOK-interacting protein C-terminal domain-containing protein</fullName>
    </recommendedName>
</protein>
<dbReference type="RefSeq" id="XP_025349992.1">
    <property type="nucleotide sequence ID" value="XM_025494784.1"/>
</dbReference>
<feature type="domain" description="FHF complex subunit HOOK-interacting protein C-terminal" evidence="3">
    <location>
        <begin position="780"/>
        <end position="900"/>
    </location>
</feature>
<feature type="compositionally biased region" description="Polar residues" evidence="2">
    <location>
        <begin position="262"/>
        <end position="272"/>
    </location>
</feature>
<gene>
    <name evidence="4" type="ORF">BCV69DRAFT_310342</name>
</gene>
<sequence length="1211" mass="131801">MLSSLRRLVSSNGAAVAGDRRSQQSILSSPRRRRTASEGFQDTFSAFVDDWAVIEADLISPDQAALHHGVSRSNLPQALERLGQAIVQESLTTDEVVDGLGPCMEYLLKKDILGIIVRSALADRPAGVLIEAVKFFQTLVAHLGDRLLSQQAVNKPLVKLIRHCVGDEDVDSAWGQDAGFDVAEDREPQRRGSSEQARLDEALVGLMAFVASKLHGSQELLHIFFHNRLKDSTRRKGRDAIPIARGLQAHEADPQDVPASPRSASSMSTVKAAQSDGPAAKPLQDDVHSPASSYDFPLFTYLLRFVHLEGDTGQLARAGLSVLVQIALEAPSSLDSRSPELSNQGTRFPGELGSSATSDLAEYIAQSDFADVLGASLGAVWGLLPSKLAFVDQEAAPEKHGNAEGGMKLGAGRRGSEPAEAEIERLRRLNIDQSSDPRTIDRLKLFIDILDFVQYDVVGRAAQCSGSSLDRRVMASHELVTRLSASIRQSLLENVLSLSMIESGDRDGSAVAIMSYLEVLLSALDDRYALSDDVMGWLVRQDEHYPSNASSNAPANVMSRRKSAALLKLEKSKAEEAIYDPLLHYTIKDLILDHIAPTISDASVTAALGLARTLFTDHGRFAPYGLVEIIADDESTAFPVYVPPIRAAGDEAAKTESLSSPELDRLLDQADRRNGNEARMTLTQHFRELDLYLSLSAALGASARANALPPLSGTGSCSSIGYARYLQDAEDALLRNSMYLYGLQYGLTHGPSGQTSTNGSPVPTLDLPYPAFRHRLDPREPLLRSILSRLRRFFEQPPDLNVALTGTITAIALCPYRSMDSWLAFERLSTSDFGVKQGDEGYDWKKAPQLRKSPAEAHGSKLPQVPIVLELLHRLVEHVQNYRAAISDFDTFLDERRKGLLFVENITEALADTGHDGDDDEGFFARSSAGPSAPKSEKARMRLWKSVGWSTLGQTEIGNVHVLDAREVKLPPRQTDVASQRSLESSPSTFTRLFGRSPAAKSKAMRKSEPSTPPTKGTEAAAAGDKETQALPFAEHYRQTAAITLQASFVPMPQGPWTTSRASTSGDLRVGKREWGPQSSTAPSASSPSLGDGSDSGISLGKIEKRTRFQLPEKDAEQTSSKGTPVKEPSAPPIGLFPSPSQEDPDPFPLAQLAYPGLDEDEDEEARRTRGRVTLSDLLDNVVVLEEFIKELAAVLQMRRTLGIDAVRMFE</sequence>
<evidence type="ECO:0000256" key="1">
    <source>
        <dbReference type="ARBA" id="ARBA00024336"/>
    </source>
</evidence>
<dbReference type="PANTHER" id="PTHR21705:SF11">
    <property type="entry name" value="FHIP FAMILY PROTEIN CG3558"/>
    <property type="match status" value="1"/>
</dbReference>
<proteinExistence type="inferred from homology"/>
<dbReference type="Pfam" id="PF19314">
    <property type="entry name" value="DUF5917"/>
    <property type="match status" value="1"/>
</dbReference>
<organism evidence="4 5">
    <name type="scientific">Pseudomicrostroma glucosiphilum</name>
    <dbReference type="NCBI Taxonomy" id="1684307"/>
    <lineage>
        <taxon>Eukaryota</taxon>
        <taxon>Fungi</taxon>
        <taxon>Dikarya</taxon>
        <taxon>Basidiomycota</taxon>
        <taxon>Ustilaginomycotina</taxon>
        <taxon>Exobasidiomycetes</taxon>
        <taxon>Microstromatales</taxon>
        <taxon>Microstromatales incertae sedis</taxon>
        <taxon>Pseudomicrostroma</taxon>
    </lineage>
</organism>
<keyword evidence="5" id="KW-1185">Reference proteome</keyword>
<dbReference type="InterPro" id="IPR045669">
    <property type="entry name" value="FHIP_C"/>
</dbReference>
<dbReference type="PANTHER" id="PTHR21705">
    <property type="entry name" value="RAI16 PROTEIN-RELATED"/>
    <property type="match status" value="1"/>
</dbReference>
<feature type="compositionally biased region" description="Basic and acidic residues" evidence="2">
    <location>
        <begin position="183"/>
        <end position="196"/>
    </location>
</feature>
<feature type="region of interest" description="Disordered" evidence="2">
    <location>
        <begin position="333"/>
        <end position="353"/>
    </location>
</feature>
<evidence type="ECO:0000313" key="4">
    <source>
        <dbReference type="EMBL" id="PWN22832.1"/>
    </source>
</evidence>
<dbReference type="OrthoDB" id="5350595at2759"/>
<feature type="compositionally biased region" description="Basic and acidic residues" evidence="2">
    <location>
        <begin position="1102"/>
        <end position="1117"/>
    </location>
</feature>
<comment type="similarity">
    <text evidence="1">Belongs to the FHIP family.</text>
</comment>